<reference evidence="1" key="1">
    <citation type="journal article" date="2014" name="Int. J. Syst. Evol. Microbiol.">
        <title>Complete genome sequence of Corynebacterium casei LMG S-19264T (=DSM 44701T), isolated from a smear-ripened cheese.</title>
        <authorList>
            <consortium name="US DOE Joint Genome Institute (JGI-PGF)"/>
            <person name="Walter F."/>
            <person name="Albersmeier A."/>
            <person name="Kalinowski J."/>
            <person name="Ruckert C."/>
        </authorList>
    </citation>
    <scope>NUCLEOTIDE SEQUENCE</scope>
    <source>
        <strain evidence="1">JCM 14265</strain>
    </source>
</reference>
<proteinExistence type="predicted"/>
<comment type="caution">
    <text evidence="1">The sequence shown here is derived from an EMBL/GenBank/DDBJ whole genome shotgun (WGS) entry which is preliminary data.</text>
</comment>
<accession>A0AAV3SRE7</accession>
<dbReference type="Proteomes" id="UP001501425">
    <property type="component" value="Unassembled WGS sequence"/>
</dbReference>
<dbReference type="AlphaFoldDB" id="A0AAV3SRE7"/>
<evidence type="ECO:0000313" key="1">
    <source>
        <dbReference type="EMBL" id="GAA0540701.1"/>
    </source>
</evidence>
<reference evidence="1" key="2">
    <citation type="submission" date="2023-12" db="EMBL/GenBank/DDBJ databases">
        <authorList>
            <person name="Sun Q."/>
            <person name="Inoue M."/>
        </authorList>
    </citation>
    <scope>NUCLEOTIDE SEQUENCE</scope>
    <source>
        <strain evidence="1">JCM 14265</strain>
    </source>
</reference>
<sequence>MALSMPGPYGKYETCLWFELLVQAASLNNQLNSQTLSGELSDGVGAASTARIDLRWSLTRNYAATSMTETEIFGSTAIRNLMHCAAIPIHH</sequence>
<protein>
    <submittedName>
        <fullName evidence="1">Uncharacterized protein</fullName>
    </submittedName>
</protein>
<organism evidence="1 2">
    <name type="scientific">Halorubrum ejinorense</name>
    <dbReference type="NCBI Taxonomy" id="425309"/>
    <lineage>
        <taxon>Archaea</taxon>
        <taxon>Methanobacteriati</taxon>
        <taxon>Methanobacteriota</taxon>
        <taxon>Stenosarchaea group</taxon>
        <taxon>Halobacteria</taxon>
        <taxon>Halobacteriales</taxon>
        <taxon>Haloferacaceae</taxon>
        <taxon>Halorubrum</taxon>
    </lineage>
</organism>
<gene>
    <name evidence="1" type="ORF">GCM10008994_14730</name>
</gene>
<dbReference type="EMBL" id="BAAADQ010000006">
    <property type="protein sequence ID" value="GAA0540701.1"/>
    <property type="molecule type" value="Genomic_DNA"/>
</dbReference>
<evidence type="ECO:0000313" key="2">
    <source>
        <dbReference type="Proteomes" id="UP001501425"/>
    </source>
</evidence>
<name>A0AAV3SRE7_9EURY</name>